<dbReference type="PANTHER" id="PTHR36838:SF3">
    <property type="entry name" value="TRANSPORTER AUXIN EFFLUX CARRIER EC FAMILY"/>
    <property type="match status" value="1"/>
</dbReference>
<comment type="subcellular location">
    <subcellularLocation>
        <location evidence="1">Cell membrane</location>
        <topology evidence="1">Multi-pass membrane protein</topology>
    </subcellularLocation>
</comment>
<feature type="transmembrane region" description="Helical" evidence="8">
    <location>
        <begin position="96"/>
        <end position="119"/>
    </location>
</feature>
<dbReference type="AlphaFoldDB" id="A0A8J7FIW3"/>
<feature type="transmembrane region" description="Helical" evidence="8">
    <location>
        <begin position="125"/>
        <end position="145"/>
    </location>
</feature>
<dbReference type="InterPro" id="IPR038770">
    <property type="entry name" value="Na+/solute_symporter_sf"/>
</dbReference>
<evidence type="ECO:0000256" key="4">
    <source>
        <dbReference type="ARBA" id="ARBA00022475"/>
    </source>
</evidence>
<gene>
    <name evidence="9" type="ORF">IOQ59_15275</name>
</gene>
<feature type="transmembrane region" description="Helical" evidence="8">
    <location>
        <begin position="198"/>
        <end position="220"/>
    </location>
</feature>
<dbReference type="EMBL" id="JADEYS010000016">
    <property type="protein sequence ID" value="MBE9398618.1"/>
    <property type="molecule type" value="Genomic_DNA"/>
</dbReference>
<dbReference type="PANTHER" id="PTHR36838">
    <property type="entry name" value="AUXIN EFFLUX CARRIER FAMILY PROTEIN"/>
    <property type="match status" value="1"/>
</dbReference>
<evidence type="ECO:0000256" key="8">
    <source>
        <dbReference type="SAM" id="Phobius"/>
    </source>
</evidence>
<protein>
    <submittedName>
        <fullName evidence="9">AEC family transporter</fullName>
    </submittedName>
</protein>
<evidence type="ECO:0000256" key="5">
    <source>
        <dbReference type="ARBA" id="ARBA00022692"/>
    </source>
</evidence>
<evidence type="ECO:0000256" key="1">
    <source>
        <dbReference type="ARBA" id="ARBA00004651"/>
    </source>
</evidence>
<keyword evidence="4" id="KW-1003">Cell membrane</keyword>
<keyword evidence="7 8" id="KW-0472">Membrane</keyword>
<feature type="transmembrane region" description="Helical" evidence="8">
    <location>
        <begin position="287"/>
        <end position="307"/>
    </location>
</feature>
<feature type="transmembrane region" description="Helical" evidence="8">
    <location>
        <begin position="227"/>
        <end position="248"/>
    </location>
</feature>
<keyword evidence="6 8" id="KW-1133">Transmembrane helix</keyword>
<feature type="transmembrane region" description="Helical" evidence="8">
    <location>
        <begin position="38"/>
        <end position="57"/>
    </location>
</feature>
<proteinExistence type="inferred from homology"/>
<keyword evidence="5 8" id="KW-0812">Transmembrane</keyword>
<dbReference type="Pfam" id="PF03547">
    <property type="entry name" value="Mem_trans"/>
    <property type="match status" value="1"/>
</dbReference>
<dbReference type="RefSeq" id="WP_193954271.1">
    <property type="nucleotide sequence ID" value="NZ_JADEYS010000016.1"/>
</dbReference>
<evidence type="ECO:0000256" key="3">
    <source>
        <dbReference type="ARBA" id="ARBA00022448"/>
    </source>
</evidence>
<reference evidence="9" key="1">
    <citation type="submission" date="2020-10" db="EMBL/GenBank/DDBJ databases">
        <title>Bacterium isolated from coastal waters sediment.</title>
        <authorList>
            <person name="Chen R.-J."/>
            <person name="Lu D.-C."/>
            <person name="Zhu K.-L."/>
            <person name="Du Z.-J."/>
        </authorList>
    </citation>
    <scope>NUCLEOTIDE SEQUENCE</scope>
    <source>
        <strain evidence="9">N1Y112</strain>
    </source>
</reference>
<feature type="transmembrane region" description="Helical" evidence="8">
    <location>
        <begin position="63"/>
        <end position="84"/>
    </location>
</feature>
<dbReference type="Proteomes" id="UP000640333">
    <property type="component" value="Unassembled WGS sequence"/>
</dbReference>
<dbReference type="InterPro" id="IPR004776">
    <property type="entry name" value="Mem_transp_PIN-like"/>
</dbReference>
<dbReference type="Gene3D" id="1.20.1530.20">
    <property type="match status" value="1"/>
</dbReference>
<accession>A0A8J7FIW3</accession>
<comment type="similarity">
    <text evidence="2">Belongs to the auxin efflux carrier (TC 2.A.69) family.</text>
</comment>
<evidence type="ECO:0000313" key="9">
    <source>
        <dbReference type="EMBL" id="MBE9398618.1"/>
    </source>
</evidence>
<dbReference type="GO" id="GO:0055085">
    <property type="term" value="P:transmembrane transport"/>
    <property type="evidence" value="ECO:0007669"/>
    <property type="project" value="InterPro"/>
</dbReference>
<feature type="transmembrane region" description="Helical" evidence="8">
    <location>
        <begin position="166"/>
        <end position="186"/>
    </location>
</feature>
<dbReference type="GO" id="GO:0005886">
    <property type="term" value="C:plasma membrane"/>
    <property type="evidence" value="ECO:0007669"/>
    <property type="project" value="UniProtKB-SubCell"/>
</dbReference>
<keyword evidence="3" id="KW-0813">Transport</keyword>
<evidence type="ECO:0000256" key="6">
    <source>
        <dbReference type="ARBA" id="ARBA00022989"/>
    </source>
</evidence>
<feature type="transmembrane region" description="Helical" evidence="8">
    <location>
        <begin position="254"/>
        <end position="275"/>
    </location>
</feature>
<evidence type="ECO:0000313" key="10">
    <source>
        <dbReference type="Proteomes" id="UP000640333"/>
    </source>
</evidence>
<evidence type="ECO:0000256" key="2">
    <source>
        <dbReference type="ARBA" id="ARBA00010145"/>
    </source>
</evidence>
<comment type="caution">
    <text evidence="9">The sequence shown here is derived from an EMBL/GenBank/DDBJ whole genome shotgun (WGS) entry which is preliminary data.</text>
</comment>
<name>A0A8J7FIW3_9GAMM</name>
<sequence>MQLLLETVIPVFALMALGWSCRKSGLLDAGAAKALNQYVFYIAIPPLLFTSTARVAIADIINWPFLAAYFAGTAAVIVIAFLGTRWMKISGPLDSAVVGLIGSWGNTVYMGIPLFYFLFGDKGTLPVVIVTLTTNMVMIFVLALCANMDGGGQERRSIFGLFKSIFLTNPVMLAPVLGMLVSHYSLTVPVPIDNLLNMIAPSAAPVALFAMGLSLYGLSLKGNMLQLSWMTVMKLLVQPLVTWGIVLVMGLDPFWAASAVLLAALPAGSMVYVLAQQYEKRVELASSTILSTTVLSLITLALLLPLIKSWVG</sequence>
<organism evidence="9 10">
    <name type="scientific">Pontibacterium sinense</name>
    <dbReference type="NCBI Taxonomy" id="2781979"/>
    <lineage>
        <taxon>Bacteria</taxon>
        <taxon>Pseudomonadati</taxon>
        <taxon>Pseudomonadota</taxon>
        <taxon>Gammaproteobacteria</taxon>
        <taxon>Oceanospirillales</taxon>
        <taxon>Oceanospirillaceae</taxon>
        <taxon>Pontibacterium</taxon>
    </lineage>
</organism>
<evidence type="ECO:0000256" key="7">
    <source>
        <dbReference type="ARBA" id="ARBA00023136"/>
    </source>
</evidence>
<keyword evidence="10" id="KW-1185">Reference proteome</keyword>